<dbReference type="EMBL" id="LSZW01000066">
    <property type="protein sequence ID" value="KXK64141.1"/>
    <property type="molecule type" value="Genomic_DNA"/>
</dbReference>
<comment type="caution">
    <text evidence="1">The sequence shown here is derived from an EMBL/GenBank/DDBJ whole genome shotgun (WGS) entry which is preliminary data.</text>
</comment>
<proteinExistence type="predicted"/>
<evidence type="ECO:0000313" key="1">
    <source>
        <dbReference type="EMBL" id="KXK64141.1"/>
    </source>
</evidence>
<keyword evidence="2" id="KW-1185">Reference proteome</keyword>
<dbReference type="AlphaFoldDB" id="A0A136Q0B8"/>
<gene>
    <name evidence="1" type="ORF">HMPREF3293_03052</name>
</gene>
<reference evidence="1 2" key="1">
    <citation type="submission" date="2016-02" db="EMBL/GenBank/DDBJ databases">
        <authorList>
            <person name="Wen L."/>
            <person name="He K."/>
            <person name="Yang H."/>
        </authorList>
    </citation>
    <scope>NUCLEOTIDE SEQUENCE [LARGE SCALE GENOMIC DNA]</scope>
    <source>
        <strain evidence="1 2">DSM 22607</strain>
    </source>
</reference>
<dbReference type="Proteomes" id="UP000070366">
    <property type="component" value="Unassembled WGS sequence"/>
</dbReference>
<protein>
    <submittedName>
        <fullName evidence="1">Uncharacterized protein</fullName>
    </submittedName>
</protein>
<name>A0A136Q0B8_9FIRM</name>
<accession>A0A136Q0B8</accession>
<evidence type="ECO:0000313" key="2">
    <source>
        <dbReference type="Proteomes" id="UP000070366"/>
    </source>
</evidence>
<sequence>MFCKHFRCRNTGRHHLTAFYTAGNILLLYRIIRRKQGENSFFF</sequence>
<organism evidence="1 2">
    <name type="scientific">Christensenella minuta</name>
    <dbReference type="NCBI Taxonomy" id="626937"/>
    <lineage>
        <taxon>Bacteria</taxon>
        <taxon>Bacillati</taxon>
        <taxon>Bacillota</taxon>
        <taxon>Clostridia</taxon>
        <taxon>Christensenellales</taxon>
        <taxon>Christensenellaceae</taxon>
        <taxon>Christensenella</taxon>
    </lineage>
</organism>